<sequence length="641" mass="71152">MATPLRVLIIEDSEDDTLLLLRELRKGGYEPEYARVETAEAMMEAIAVQSWDIALSDYVLPRFSGMDALRIWRQSGFDAPFILVSGKIGEDTAVGAMRAGANDYFIKGNISRLVPAIQRELKEAELRRRKREAEEALLTSEIRYRRLVAAVTDYIYTVEVRDGSVVATYHGPGCAAVTGYGPEEFEEDPYLWYRMIHEEDRQRVTGQTQRLLEGEDIPSLEHRIIHKDGSVRWVRNTIVPRYDEFGGLSAYDGLIADITDRKTAELELELRGAALNAAANAIVISDPDGRVIWANPAFTLLTGYTLEEIVGRSLALLNSGVHGEEFYRQLWETIRAGRVWRGEMVNRRKDGSLYPEEQTITPVADGEGKVRNYIAIKEDVTERKRAQEALLENARMACDMGLAREIQRSLLPAAPPAAVGVRCAGRWVPAAHVGGDYYDFFPRDDGSLDTVIADVSGHSVGAALIMTEARSVIRTQARSGGSPAVIVGSLNEILYDDLSRAELFITMFYASYRPASRVLTYASAGHNPPLLYRRAEGRCRELDAEGLILGVRPQVVFEEREVRLEDGDLLFLYTDGITESDNGRGELFGVDRLCSLLASRHGEEPEAVIDAVLAELTAFTGERPPTDDICMVAVKITPSSG</sequence>
<evidence type="ECO:0000256" key="2">
    <source>
        <dbReference type="PROSITE-ProRule" id="PRU00169"/>
    </source>
</evidence>
<dbReference type="Pfam" id="PF13426">
    <property type="entry name" value="PAS_9"/>
    <property type="match status" value="1"/>
</dbReference>
<dbReference type="InterPro" id="IPR000700">
    <property type="entry name" value="PAS-assoc_C"/>
</dbReference>
<dbReference type="InterPro" id="IPR036457">
    <property type="entry name" value="PPM-type-like_dom_sf"/>
</dbReference>
<dbReference type="Gene3D" id="3.60.40.10">
    <property type="entry name" value="PPM-type phosphatase domain"/>
    <property type="match status" value="1"/>
</dbReference>
<feature type="domain" description="PAC" evidence="6">
    <location>
        <begin position="338"/>
        <end position="392"/>
    </location>
</feature>
<keyword evidence="3" id="KW-0175">Coiled coil</keyword>
<dbReference type="SMART" id="SM00448">
    <property type="entry name" value="REC"/>
    <property type="match status" value="1"/>
</dbReference>
<dbReference type="InterPro" id="IPR001932">
    <property type="entry name" value="PPM-type_phosphatase-like_dom"/>
</dbReference>
<accession>A0A831TYM6</accession>
<reference evidence="7" key="1">
    <citation type="journal article" date="2020" name="mSystems">
        <title>Genome- and Community-Level Interaction Insights into Carbon Utilization and Element Cycling Functions of Hydrothermarchaeota in Hydrothermal Sediment.</title>
        <authorList>
            <person name="Zhou Z."/>
            <person name="Liu Y."/>
            <person name="Xu W."/>
            <person name="Pan J."/>
            <person name="Luo Z.H."/>
            <person name="Li M."/>
        </authorList>
    </citation>
    <scope>NUCLEOTIDE SEQUENCE [LARGE SCALE GENOMIC DNA]</scope>
    <source>
        <strain evidence="7">SpSt-349</strain>
    </source>
</reference>
<dbReference type="PROSITE" id="PS50112">
    <property type="entry name" value="PAS"/>
    <property type="match status" value="2"/>
</dbReference>
<gene>
    <name evidence="7" type="ORF">ENQ87_00925</name>
</gene>
<dbReference type="CDD" id="cd00130">
    <property type="entry name" value="PAS"/>
    <property type="match status" value="2"/>
</dbReference>
<dbReference type="InterPro" id="IPR001610">
    <property type="entry name" value="PAC"/>
</dbReference>
<evidence type="ECO:0000259" key="6">
    <source>
        <dbReference type="PROSITE" id="PS50113"/>
    </source>
</evidence>
<keyword evidence="2" id="KW-0597">Phosphoprotein</keyword>
<keyword evidence="1" id="KW-0378">Hydrolase</keyword>
<proteinExistence type="predicted"/>
<evidence type="ECO:0000256" key="1">
    <source>
        <dbReference type="ARBA" id="ARBA00022801"/>
    </source>
</evidence>
<feature type="domain" description="PAC" evidence="6">
    <location>
        <begin position="218"/>
        <end position="270"/>
    </location>
</feature>
<dbReference type="Pfam" id="PF00072">
    <property type="entry name" value="Response_reg"/>
    <property type="match status" value="1"/>
</dbReference>
<evidence type="ECO:0000259" key="4">
    <source>
        <dbReference type="PROSITE" id="PS50110"/>
    </source>
</evidence>
<feature type="domain" description="Response regulatory" evidence="4">
    <location>
        <begin position="6"/>
        <end position="122"/>
    </location>
</feature>
<dbReference type="GO" id="GO:0016791">
    <property type="term" value="F:phosphatase activity"/>
    <property type="evidence" value="ECO:0007669"/>
    <property type="project" value="TreeGrafter"/>
</dbReference>
<dbReference type="PANTHER" id="PTHR43156">
    <property type="entry name" value="STAGE II SPORULATION PROTEIN E-RELATED"/>
    <property type="match status" value="1"/>
</dbReference>
<dbReference type="Gene3D" id="3.40.50.2300">
    <property type="match status" value="1"/>
</dbReference>
<dbReference type="EMBL" id="DSOV01000004">
    <property type="protein sequence ID" value="HEN40928.1"/>
    <property type="molecule type" value="Genomic_DNA"/>
</dbReference>
<dbReference type="Pfam" id="PF08447">
    <property type="entry name" value="PAS_3"/>
    <property type="match status" value="1"/>
</dbReference>
<dbReference type="PANTHER" id="PTHR43156:SF2">
    <property type="entry name" value="STAGE II SPORULATION PROTEIN E"/>
    <property type="match status" value="1"/>
</dbReference>
<dbReference type="Pfam" id="PF07228">
    <property type="entry name" value="SpoIIE"/>
    <property type="match status" value="1"/>
</dbReference>
<dbReference type="NCBIfam" id="TIGR00229">
    <property type="entry name" value="sensory_box"/>
    <property type="match status" value="2"/>
</dbReference>
<evidence type="ECO:0000313" key="7">
    <source>
        <dbReference type="EMBL" id="HEN40928.1"/>
    </source>
</evidence>
<dbReference type="GO" id="GO:0000160">
    <property type="term" value="P:phosphorelay signal transduction system"/>
    <property type="evidence" value="ECO:0007669"/>
    <property type="project" value="InterPro"/>
</dbReference>
<evidence type="ECO:0000259" key="5">
    <source>
        <dbReference type="PROSITE" id="PS50112"/>
    </source>
</evidence>
<dbReference type="SMART" id="SM00091">
    <property type="entry name" value="PAS"/>
    <property type="match status" value="2"/>
</dbReference>
<dbReference type="SUPFAM" id="SSF81606">
    <property type="entry name" value="PP2C-like"/>
    <property type="match status" value="1"/>
</dbReference>
<dbReference type="InterPro" id="IPR000014">
    <property type="entry name" value="PAS"/>
</dbReference>
<dbReference type="InterPro" id="IPR052016">
    <property type="entry name" value="Bact_Sigma-Reg"/>
</dbReference>
<dbReference type="CDD" id="cd00156">
    <property type="entry name" value="REC"/>
    <property type="match status" value="1"/>
</dbReference>
<dbReference type="PROSITE" id="PS50110">
    <property type="entry name" value="RESPONSE_REGULATORY"/>
    <property type="match status" value="1"/>
</dbReference>
<dbReference type="SMART" id="SM00086">
    <property type="entry name" value="PAC"/>
    <property type="match status" value="2"/>
</dbReference>
<feature type="domain" description="PAS" evidence="5">
    <location>
        <begin position="140"/>
        <end position="215"/>
    </location>
</feature>
<name>A0A831TYM6_GEOME</name>
<organism evidence="7">
    <name type="scientific">Geobacter metallireducens</name>
    <dbReference type="NCBI Taxonomy" id="28232"/>
    <lineage>
        <taxon>Bacteria</taxon>
        <taxon>Pseudomonadati</taxon>
        <taxon>Thermodesulfobacteriota</taxon>
        <taxon>Desulfuromonadia</taxon>
        <taxon>Geobacterales</taxon>
        <taxon>Geobacteraceae</taxon>
        <taxon>Geobacter</taxon>
    </lineage>
</organism>
<feature type="domain" description="PAS" evidence="5">
    <location>
        <begin position="274"/>
        <end position="325"/>
    </location>
</feature>
<comment type="caution">
    <text evidence="7">The sequence shown here is derived from an EMBL/GenBank/DDBJ whole genome shotgun (WGS) entry which is preliminary data.</text>
</comment>
<feature type="modified residue" description="4-aspartylphosphate" evidence="2">
    <location>
        <position position="57"/>
    </location>
</feature>
<dbReference type="SUPFAM" id="SSF52172">
    <property type="entry name" value="CheY-like"/>
    <property type="match status" value="1"/>
</dbReference>
<dbReference type="InterPro" id="IPR035965">
    <property type="entry name" value="PAS-like_dom_sf"/>
</dbReference>
<dbReference type="Gene3D" id="3.30.450.20">
    <property type="entry name" value="PAS domain"/>
    <property type="match status" value="2"/>
</dbReference>
<evidence type="ECO:0000256" key="3">
    <source>
        <dbReference type="SAM" id="Coils"/>
    </source>
</evidence>
<dbReference type="SMART" id="SM00331">
    <property type="entry name" value="PP2C_SIG"/>
    <property type="match status" value="1"/>
</dbReference>
<dbReference type="InterPro" id="IPR001789">
    <property type="entry name" value="Sig_transdc_resp-reg_receiver"/>
</dbReference>
<dbReference type="InterPro" id="IPR011006">
    <property type="entry name" value="CheY-like_superfamily"/>
</dbReference>
<feature type="coiled-coil region" evidence="3">
    <location>
        <begin position="114"/>
        <end position="143"/>
    </location>
</feature>
<dbReference type="SUPFAM" id="SSF55785">
    <property type="entry name" value="PYP-like sensor domain (PAS domain)"/>
    <property type="match status" value="2"/>
</dbReference>
<dbReference type="InterPro" id="IPR013655">
    <property type="entry name" value="PAS_fold_3"/>
</dbReference>
<dbReference type="AlphaFoldDB" id="A0A831TYM6"/>
<protein>
    <submittedName>
        <fullName evidence="7">PAS domain S-box protein</fullName>
    </submittedName>
</protein>
<dbReference type="PROSITE" id="PS50113">
    <property type="entry name" value="PAC"/>
    <property type="match status" value="2"/>
</dbReference>